<evidence type="ECO:0000313" key="2">
    <source>
        <dbReference type="Proteomes" id="UP000071859"/>
    </source>
</evidence>
<dbReference type="InterPro" id="IPR036291">
    <property type="entry name" value="NAD(P)-bd_dom_sf"/>
</dbReference>
<dbReference type="EMBL" id="FCOX02000019">
    <property type="protein sequence ID" value="SAK80322.1"/>
    <property type="molecule type" value="Genomic_DNA"/>
</dbReference>
<sequence>MEITRAAGKIGIPGLYVTDDPGATDTAAKHGSLSVRFGLGWA</sequence>
<proteinExistence type="predicted"/>
<dbReference type="Gene3D" id="3.40.50.720">
    <property type="entry name" value="NAD(P)-binding Rossmann-like Domain"/>
    <property type="match status" value="1"/>
</dbReference>
<dbReference type="SUPFAM" id="SSF51735">
    <property type="entry name" value="NAD(P)-binding Rossmann-fold domains"/>
    <property type="match status" value="1"/>
</dbReference>
<accession>A0A158CDD9</accession>
<dbReference type="AlphaFoldDB" id="A0A158CDD9"/>
<keyword evidence="2" id="KW-1185">Reference proteome</keyword>
<reference evidence="1" key="1">
    <citation type="submission" date="2016-01" db="EMBL/GenBank/DDBJ databases">
        <authorList>
            <person name="Peeters C."/>
        </authorList>
    </citation>
    <scope>NUCLEOTIDE SEQUENCE</scope>
    <source>
        <strain evidence="1">LMG 29321</strain>
    </source>
</reference>
<protein>
    <submittedName>
        <fullName evidence="1">Glutathione-independent formaldehyde dehydrogenase</fullName>
    </submittedName>
</protein>
<gene>
    <name evidence="1" type="ORF">AWB78_03797</name>
</gene>
<name>A0A158CDD9_9BURK</name>
<comment type="caution">
    <text evidence="1">The sequence shown here is derived from an EMBL/GenBank/DDBJ whole genome shotgun (WGS) entry which is preliminary data.</text>
</comment>
<evidence type="ECO:0000313" key="1">
    <source>
        <dbReference type="EMBL" id="SAK80322.1"/>
    </source>
</evidence>
<organism evidence="1 2">
    <name type="scientific">Caballeronia calidae</name>
    <dbReference type="NCBI Taxonomy" id="1777139"/>
    <lineage>
        <taxon>Bacteria</taxon>
        <taxon>Pseudomonadati</taxon>
        <taxon>Pseudomonadota</taxon>
        <taxon>Betaproteobacteria</taxon>
        <taxon>Burkholderiales</taxon>
        <taxon>Burkholderiaceae</taxon>
        <taxon>Caballeronia</taxon>
    </lineage>
</organism>
<dbReference type="Proteomes" id="UP000071859">
    <property type="component" value="Unassembled WGS sequence"/>
</dbReference>